<keyword evidence="3" id="KW-1185">Reference proteome</keyword>
<dbReference type="AlphaFoldDB" id="A0A6S7JS49"/>
<dbReference type="Pfam" id="PF00167">
    <property type="entry name" value="FGF"/>
    <property type="match status" value="1"/>
</dbReference>
<evidence type="ECO:0000256" key="1">
    <source>
        <dbReference type="ARBA" id="ARBA00007936"/>
    </source>
</evidence>
<gene>
    <name evidence="2" type="ORF">PACLA_8A069003</name>
</gene>
<proteinExistence type="inferred from homology"/>
<dbReference type="Gene3D" id="2.80.10.50">
    <property type="match status" value="1"/>
</dbReference>
<accession>A0A6S7JS49</accession>
<reference evidence="2" key="1">
    <citation type="submission" date="2020-04" db="EMBL/GenBank/DDBJ databases">
        <authorList>
            <person name="Alioto T."/>
            <person name="Alioto T."/>
            <person name="Gomez Garrido J."/>
        </authorList>
    </citation>
    <scope>NUCLEOTIDE SEQUENCE</scope>
    <source>
        <strain evidence="2">A484AB</strain>
    </source>
</reference>
<dbReference type="Proteomes" id="UP001152795">
    <property type="component" value="Unassembled WGS sequence"/>
</dbReference>
<dbReference type="GO" id="GO:0008083">
    <property type="term" value="F:growth factor activity"/>
    <property type="evidence" value="ECO:0007669"/>
    <property type="project" value="InterPro"/>
</dbReference>
<organism evidence="2 3">
    <name type="scientific">Paramuricea clavata</name>
    <name type="common">Red gorgonian</name>
    <name type="synonym">Violescent sea-whip</name>
    <dbReference type="NCBI Taxonomy" id="317549"/>
    <lineage>
        <taxon>Eukaryota</taxon>
        <taxon>Metazoa</taxon>
        <taxon>Cnidaria</taxon>
        <taxon>Anthozoa</taxon>
        <taxon>Octocorallia</taxon>
        <taxon>Malacalcyonacea</taxon>
        <taxon>Plexauridae</taxon>
        <taxon>Paramuricea</taxon>
    </lineage>
</organism>
<dbReference type="PANTHER" id="PTHR11486">
    <property type="entry name" value="FIBROBLAST GROWTH FACTOR"/>
    <property type="match status" value="1"/>
</dbReference>
<protein>
    <submittedName>
        <fullName evidence="2">Fibroblast growth factor 4-like</fullName>
    </submittedName>
</protein>
<dbReference type="InterPro" id="IPR056378">
    <property type="entry name" value="Let-756-like_FGF"/>
</dbReference>
<comment type="similarity">
    <text evidence="1">Belongs to the heparin-binding growth factors family.</text>
</comment>
<dbReference type="SMART" id="SM00442">
    <property type="entry name" value="FGF"/>
    <property type="match status" value="1"/>
</dbReference>
<evidence type="ECO:0000313" key="2">
    <source>
        <dbReference type="EMBL" id="CAB4032944.1"/>
    </source>
</evidence>
<dbReference type="OrthoDB" id="5987799at2759"/>
<comment type="caution">
    <text evidence="2">The sequence shown here is derived from an EMBL/GenBank/DDBJ whole genome shotgun (WGS) entry which is preliminary data.</text>
</comment>
<dbReference type="EMBL" id="CACRXK020018830">
    <property type="protein sequence ID" value="CAB4032944.1"/>
    <property type="molecule type" value="Genomic_DNA"/>
</dbReference>
<dbReference type="CDD" id="cd00058">
    <property type="entry name" value="beta-trefoil_FGF"/>
    <property type="match status" value="1"/>
</dbReference>
<evidence type="ECO:0000313" key="3">
    <source>
        <dbReference type="Proteomes" id="UP001152795"/>
    </source>
</evidence>
<dbReference type="InterPro" id="IPR002209">
    <property type="entry name" value="Fibroblast_GF_fam"/>
</dbReference>
<dbReference type="InterPro" id="IPR008996">
    <property type="entry name" value="IL1/FGF"/>
</dbReference>
<sequence>MHNFYNFVSFRHLPPFICVIYISEALFKFDSMSSRTVRLLNRHGYYLEIRKTGEVVGTTQDNMYTDITIRTVDFGKVTLQGKKTGLFLYMKANGKLSTTTLSSSECDECVWKEEMNFLRPGFFHYCSNVYPKWYLGVTKRGKTKKGKRTKAGQRSTEWSRL</sequence>
<dbReference type="SUPFAM" id="SSF50353">
    <property type="entry name" value="Cytokine"/>
    <property type="match status" value="1"/>
</dbReference>
<name>A0A6S7JS49_PARCT</name>